<evidence type="ECO:0000259" key="6">
    <source>
        <dbReference type="PROSITE" id="PS50111"/>
    </source>
</evidence>
<keyword evidence="4" id="KW-0411">Iron-sulfur</keyword>
<keyword evidence="1" id="KW-0004">4Fe-4S</keyword>
<dbReference type="EMBL" id="CP113865">
    <property type="protein sequence ID" value="WAM33619.1"/>
    <property type="molecule type" value="Genomic_DNA"/>
</dbReference>
<dbReference type="SUPFAM" id="SSF58104">
    <property type="entry name" value="Methyl-accepting chemotaxis protein (MCP) signaling domain"/>
    <property type="match status" value="1"/>
</dbReference>
<dbReference type="PROSITE" id="PS51379">
    <property type="entry name" value="4FE4S_FER_2"/>
    <property type="match status" value="2"/>
</dbReference>
<evidence type="ECO:0000256" key="4">
    <source>
        <dbReference type="ARBA" id="ARBA00023014"/>
    </source>
</evidence>
<keyword evidence="5" id="KW-0807">Transducer</keyword>
<gene>
    <name evidence="9" type="ORF">OTK00_002132</name>
</gene>
<dbReference type="Gene3D" id="1.10.15.40">
    <property type="entry name" value="Electron transport complex subunit B, putative Fe-S cluster"/>
    <property type="match status" value="1"/>
</dbReference>
<dbReference type="Gene3D" id="3.30.70.20">
    <property type="match status" value="1"/>
</dbReference>
<dbReference type="Gene3D" id="1.10.287.950">
    <property type="entry name" value="Methyl-accepting chemotaxis protein"/>
    <property type="match status" value="1"/>
</dbReference>
<evidence type="ECO:0000259" key="7">
    <source>
        <dbReference type="PROSITE" id="PS51379"/>
    </source>
</evidence>
<feature type="domain" description="4Fe-4S ferredoxin-type" evidence="7">
    <location>
        <begin position="30"/>
        <end position="59"/>
    </location>
</feature>
<dbReference type="SUPFAM" id="SSF53920">
    <property type="entry name" value="Fe-only hydrogenase"/>
    <property type="match status" value="1"/>
</dbReference>
<dbReference type="PROSITE" id="PS50111">
    <property type="entry name" value="CHEMOTAXIS_TRANSDUC_2"/>
    <property type="match status" value="1"/>
</dbReference>
<dbReference type="PROSITE" id="PS00198">
    <property type="entry name" value="4FE4S_FER_1"/>
    <property type="match status" value="2"/>
</dbReference>
<dbReference type="Proteomes" id="UP001164909">
    <property type="component" value="Chromosome"/>
</dbReference>
<protein>
    <submittedName>
        <fullName evidence="9">Methyl-accepting chemotaxis protein</fullName>
    </submittedName>
</protein>
<reference evidence="9" key="1">
    <citation type="submission" date="2022-12" db="EMBL/GenBank/DDBJ databases">
        <authorList>
            <person name="Bing R.G."/>
            <person name="Willard D.J."/>
            <person name="Manesh M.J.H."/>
            <person name="Laemthong T."/>
            <person name="Crosby J.R."/>
            <person name="Kelly R.M."/>
        </authorList>
    </citation>
    <scope>NUCLEOTIDE SEQUENCE</scope>
    <source>
        <strain evidence="9">DSM 8990</strain>
    </source>
</reference>
<feature type="domain" description="4Fe-4S" evidence="8">
    <location>
        <begin position="354"/>
        <end position="416"/>
    </location>
</feature>
<evidence type="ECO:0000259" key="8">
    <source>
        <dbReference type="PROSITE" id="PS51656"/>
    </source>
</evidence>
<dbReference type="InterPro" id="IPR017900">
    <property type="entry name" value="4Fe4S_Fe_S_CS"/>
</dbReference>
<evidence type="ECO:0000256" key="2">
    <source>
        <dbReference type="ARBA" id="ARBA00022723"/>
    </source>
</evidence>
<evidence type="ECO:0000313" key="9">
    <source>
        <dbReference type="EMBL" id="WAM33619.1"/>
    </source>
</evidence>
<dbReference type="InterPro" id="IPR050340">
    <property type="entry name" value="Cytosolic_Fe-S_CAF"/>
</dbReference>
<dbReference type="Pfam" id="PF02906">
    <property type="entry name" value="Fe_hyd_lg_C"/>
    <property type="match status" value="1"/>
</dbReference>
<keyword evidence="3" id="KW-0408">Iron</keyword>
<keyword evidence="2" id="KW-0479">Metal-binding</keyword>
<feature type="domain" description="Methyl-accepting transducer" evidence="6">
    <location>
        <begin position="410"/>
        <end position="630"/>
    </location>
</feature>
<evidence type="ECO:0000256" key="5">
    <source>
        <dbReference type="PROSITE-ProRule" id="PRU00284"/>
    </source>
</evidence>
<feature type="domain" description="4Fe-4S ferredoxin-type" evidence="7">
    <location>
        <begin position="1"/>
        <end position="29"/>
    </location>
</feature>
<evidence type="ECO:0000313" key="10">
    <source>
        <dbReference type="Proteomes" id="UP001164909"/>
    </source>
</evidence>
<accession>A0ABY7BLD6</accession>
<dbReference type="InterPro" id="IPR004089">
    <property type="entry name" value="MCPsignal_dom"/>
</dbReference>
<dbReference type="InterPro" id="IPR017896">
    <property type="entry name" value="4Fe4S_Fe-S-bd"/>
</dbReference>
<evidence type="ECO:0000256" key="1">
    <source>
        <dbReference type="ARBA" id="ARBA00022485"/>
    </source>
</evidence>
<dbReference type="RefSeq" id="WP_045168844.1">
    <property type="nucleotide sequence ID" value="NZ_CP113865.1"/>
</dbReference>
<dbReference type="PANTHER" id="PTHR11615">
    <property type="entry name" value="NITRATE, FORMATE, IRON DEHYDROGENASE"/>
    <property type="match status" value="1"/>
</dbReference>
<dbReference type="Pfam" id="PF13237">
    <property type="entry name" value="Fer4_10"/>
    <property type="match status" value="1"/>
</dbReference>
<dbReference type="InterPro" id="IPR007202">
    <property type="entry name" value="4Fe-4S_dom"/>
</dbReference>
<dbReference type="PROSITE" id="PS51656">
    <property type="entry name" value="4FE4S"/>
    <property type="match status" value="1"/>
</dbReference>
<sequence>MIAINKEKCVKCYKCIRVCPVQFANTIKGEYIELDNDFCIKCGRCVKYCEHGAREFKDDITLLKEMLASGVKPIAVVAPSARANFKIGKLINTLREIGFKEVYDVSFGADITTWAYIRYIQRFSKKSIIAQPCPVVVNYIEKHVPQLLDYLIPVQSPMMCVSIYLRKYLKKTEPIVFISPCIAKKDEIARFPDIVQLNVTYVSLIEEFGDIYNKAADTGKFDYAEGYLGKLFSRPGGLKENVNAYFKDAKVKQIEGDIVFEYLEKDYLNTPDNQKPLIVDILNCHEGCNKGTATKLDTPIDVIDYEFDVMKKRTFNKYKSKRLFNFFDKKLKLEDYITTYQNKRKYLEKPSADVLENIYNEMLKTTPERRNLNCSACGHDSCEEMAIAIYYGYNRKENCVNYLKDKVSLENEELHYKNTQINKLLDEIHNTKIELEKLIKEVAFATDVVDRSMQEIAVGYSENAKEIENISSAVSGILEQIKLLDNISKELSSKIDVLNKTNNILQDIGSSISLYALNASIEASKITESKGFSVIATEIRKLADRMKVETSVVKKEFDTMINLMNEIPNLTESILSTIESINSSLVNESALSEELTAKSEEISAEISRLNALIQQEGVLEEKYNRRLQNS</sequence>
<dbReference type="InterPro" id="IPR004108">
    <property type="entry name" value="Fe_hydrogenase_lsu_C"/>
</dbReference>
<dbReference type="Gene3D" id="3.40.950.10">
    <property type="entry name" value="Fe-only Hydrogenase (Larger Subunit), Chain L, domain 3"/>
    <property type="match status" value="1"/>
</dbReference>
<dbReference type="InterPro" id="IPR009016">
    <property type="entry name" value="Fe_hydrogenase"/>
</dbReference>
<dbReference type="SUPFAM" id="SSF54862">
    <property type="entry name" value="4Fe-4S ferredoxins"/>
    <property type="match status" value="1"/>
</dbReference>
<dbReference type="Pfam" id="PF00015">
    <property type="entry name" value="MCPsignal"/>
    <property type="match status" value="1"/>
</dbReference>
<keyword evidence="10" id="KW-1185">Reference proteome</keyword>
<name>A0ABY7BLD6_9FIRM</name>
<evidence type="ECO:0000256" key="3">
    <source>
        <dbReference type="ARBA" id="ARBA00023004"/>
    </source>
</evidence>
<proteinExistence type="predicted"/>
<organism evidence="9 10">
    <name type="scientific">Caldicellulosiruptor morganii</name>
    <dbReference type="NCBI Taxonomy" id="1387555"/>
    <lineage>
        <taxon>Bacteria</taxon>
        <taxon>Bacillati</taxon>
        <taxon>Bacillota</taxon>
        <taxon>Bacillota incertae sedis</taxon>
        <taxon>Caldicellulosiruptorales</taxon>
        <taxon>Caldicellulosiruptoraceae</taxon>
        <taxon>Caldicellulosiruptor</taxon>
    </lineage>
</organism>